<dbReference type="Proteomes" id="UP000501379">
    <property type="component" value="Chromosome"/>
</dbReference>
<dbReference type="KEGG" id="pcam:HNE05_07990"/>
<protein>
    <submittedName>
        <fullName evidence="1">DUF4288 domain-containing protein</fullName>
    </submittedName>
</protein>
<proteinExistence type="predicted"/>
<dbReference type="AlphaFoldDB" id="A0A6M8F474"/>
<evidence type="ECO:0000313" key="1">
    <source>
        <dbReference type="EMBL" id="QKE63304.1"/>
    </source>
</evidence>
<sequence length="110" mass="12606">MAKEWYSVKGLFRWYMKAGGATDRIEERVVLFEAESFEHALDLAELEAAQYCANDEQANYCIEPTGWWHAYWLGATPASGIEVFSRSARTELSSQAFIRRYYPKSHNAGT</sequence>
<evidence type="ECO:0000313" key="2">
    <source>
        <dbReference type="Proteomes" id="UP000501379"/>
    </source>
</evidence>
<dbReference type="InterPro" id="IPR025630">
    <property type="entry name" value="DUF4288"/>
</dbReference>
<name>A0A6M8F474_9GAMM</name>
<dbReference type="RefSeq" id="WP_173206614.1">
    <property type="nucleotide sequence ID" value="NZ_CP053697.2"/>
</dbReference>
<dbReference type="EMBL" id="CP053697">
    <property type="protein sequence ID" value="QKE63304.1"/>
    <property type="molecule type" value="Genomic_DNA"/>
</dbReference>
<dbReference type="Pfam" id="PF14119">
    <property type="entry name" value="DUF4288"/>
    <property type="match status" value="1"/>
</dbReference>
<gene>
    <name evidence="1" type="ORF">HNE05_07990</name>
</gene>
<organism evidence="1 2">
    <name type="scientific">Aquipseudomonas campi</name>
    <dbReference type="NCBI Taxonomy" id="2731681"/>
    <lineage>
        <taxon>Bacteria</taxon>
        <taxon>Pseudomonadati</taxon>
        <taxon>Pseudomonadota</taxon>
        <taxon>Gammaproteobacteria</taxon>
        <taxon>Pseudomonadales</taxon>
        <taxon>Pseudomonadaceae</taxon>
        <taxon>Aquipseudomonas</taxon>
    </lineage>
</organism>
<keyword evidence="2" id="KW-1185">Reference proteome</keyword>
<accession>A0A6M8F474</accession>
<reference evidence="1" key="1">
    <citation type="submission" date="2020-07" db="EMBL/GenBank/DDBJ databases">
        <title>Nitrate ammonifying Pseudomonas campi sp. nov. isolated from German agricultural grassland.</title>
        <authorList>
            <person name="Timsy T."/>
            <person name="Ulrich A."/>
            <person name="Spanner T."/>
            <person name="Foesel B."/>
            <person name="Kolb S."/>
            <person name="Horn M.A."/>
            <person name="Behrendt U."/>
        </authorList>
    </citation>
    <scope>NUCLEOTIDE SEQUENCE</scope>
    <source>
        <strain evidence="1">S1-A32-2</strain>
    </source>
</reference>